<sequence length="153" mass="18100">METIFTEDGALWDIFRREDIPKLQAYLKKHCREFRHVHCCPVEQVVHPIHDQVFYLTLEHKRRLKQEFGIEPWTFVQKLGEVVFIPVGCPHQVQNLKVALDFVSPENVGECILLAEEFRRLPEDHSAKEDKLEVKKMTVYTIKKAVEKLLKYT</sequence>
<dbReference type="GO" id="GO:0006357">
    <property type="term" value="P:regulation of transcription by RNA polymerase II"/>
    <property type="evidence" value="ECO:0007669"/>
    <property type="project" value="TreeGrafter"/>
</dbReference>
<dbReference type="GO" id="GO:0000118">
    <property type="term" value="C:histone deacetylase complex"/>
    <property type="evidence" value="ECO:0007669"/>
    <property type="project" value="TreeGrafter"/>
</dbReference>
<dbReference type="GO" id="GO:0031490">
    <property type="term" value="F:chromatin DNA binding"/>
    <property type="evidence" value="ECO:0007669"/>
    <property type="project" value="TreeGrafter"/>
</dbReference>
<dbReference type="GO" id="GO:0046872">
    <property type="term" value="F:metal ion binding"/>
    <property type="evidence" value="ECO:0007669"/>
    <property type="project" value="UniProtKB-KW"/>
</dbReference>
<dbReference type="Gene3D" id="2.60.120.650">
    <property type="entry name" value="Cupin"/>
    <property type="match status" value="1"/>
</dbReference>
<evidence type="ECO:0000256" key="3">
    <source>
        <dbReference type="ARBA" id="ARBA00022723"/>
    </source>
</evidence>
<dbReference type="EMBL" id="GDJX01019361">
    <property type="protein sequence ID" value="JAT48575.1"/>
    <property type="molecule type" value="Transcribed_RNA"/>
</dbReference>
<evidence type="ECO:0000259" key="5">
    <source>
        <dbReference type="PROSITE" id="PS51184"/>
    </source>
</evidence>
<dbReference type="GO" id="GO:0000785">
    <property type="term" value="C:chromatin"/>
    <property type="evidence" value="ECO:0007669"/>
    <property type="project" value="TreeGrafter"/>
</dbReference>
<keyword evidence="4" id="KW-0539">Nucleus</keyword>
<accession>A0A1D1YEB9</accession>
<keyword evidence="7" id="KW-0489">Methyltransferase</keyword>
<evidence type="ECO:0000256" key="2">
    <source>
        <dbReference type="ARBA" id="ARBA00006801"/>
    </source>
</evidence>
<dbReference type="PROSITE" id="PS51184">
    <property type="entry name" value="JMJC"/>
    <property type="match status" value="1"/>
</dbReference>
<keyword evidence="7" id="KW-0808">Transferase</keyword>
<evidence type="ECO:0000313" key="6">
    <source>
        <dbReference type="EMBL" id="JAT48575.1"/>
    </source>
</evidence>
<evidence type="ECO:0000313" key="7">
    <source>
        <dbReference type="EMBL" id="JAT52981.1"/>
    </source>
</evidence>
<reference evidence="7" key="1">
    <citation type="submission" date="2015-07" db="EMBL/GenBank/DDBJ databases">
        <title>Transcriptome Assembly of Anthurium amnicola.</title>
        <authorList>
            <person name="Suzuki J."/>
        </authorList>
    </citation>
    <scope>NUCLEOTIDE SEQUENCE</scope>
</reference>
<comment type="similarity">
    <text evidence="2">Belongs to the JARID1 histone demethylase family.</text>
</comment>
<dbReference type="GO" id="GO:0032454">
    <property type="term" value="F:histone H3K9 demethylase activity"/>
    <property type="evidence" value="ECO:0007669"/>
    <property type="project" value="InterPro"/>
</dbReference>
<dbReference type="SUPFAM" id="SSF51197">
    <property type="entry name" value="Clavaminate synthase-like"/>
    <property type="match status" value="1"/>
</dbReference>
<feature type="domain" description="JmjC" evidence="5">
    <location>
        <begin position="1"/>
        <end position="119"/>
    </location>
</feature>
<gene>
    <name evidence="7" type="primary">KDM3A_5</name>
    <name evidence="6" type="synonym">KDM3A_11</name>
    <name evidence="6" type="ORF">g.101754</name>
    <name evidence="7" type="ORF">g.101757</name>
</gene>
<dbReference type="PANTHER" id="PTHR12549:SF11">
    <property type="entry name" value="LYSINE-SPECIFIC DEMETHYLASE JMJ25"/>
    <property type="match status" value="1"/>
</dbReference>
<dbReference type="PANTHER" id="PTHR12549">
    <property type="entry name" value="JMJC DOMAIN-CONTAINING HISTONE DEMETHYLATION PROTEIN"/>
    <property type="match status" value="1"/>
</dbReference>
<evidence type="ECO:0000256" key="4">
    <source>
        <dbReference type="ARBA" id="ARBA00023242"/>
    </source>
</evidence>
<dbReference type="Pfam" id="PF02373">
    <property type="entry name" value="JmjC"/>
    <property type="match status" value="1"/>
</dbReference>
<dbReference type="GO" id="GO:0003712">
    <property type="term" value="F:transcription coregulator activity"/>
    <property type="evidence" value="ECO:0007669"/>
    <property type="project" value="TreeGrafter"/>
</dbReference>
<dbReference type="EMBL" id="GDJX01014955">
    <property type="protein sequence ID" value="JAT52981.1"/>
    <property type="molecule type" value="Transcribed_RNA"/>
</dbReference>
<dbReference type="AlphaFoldDB" id="A0A1D1YEB9"/>
<keyword evidence="3" id="KW-0479">Metal-binding</keyword>
<name>A0A1D1YEB9_9ARAE</name>
<dbReference type="SMART" id="SM00558">
    <property type="entry name" value="JmjC"/>
    <property type="match status" value="1"/>
</dbReference>
<dbReference type="GO" id="GO:0008168">
    <property type="term" value="F:methyltransferase activity"/>
    <property type="evidence" value="ECO:0007669"/>
    <property type="project" value="UniProtKB-KW"/>
</dbReference>
<evidence type="ECO:0000256" key="1">
    <source>
        <dbReference type="ARBA" id="ARBA00004123"/>
    </source>
</evidence>
<dbReference type="GO" id="GO:0032259">
    <property type="term" value="P:methylation"/>
    <property type="evidence" value="ECO:0007669"/>
    <property type="project" value="UniProtKB-KW"/>
</dbReference>
<protein>
    <submittedName>
        <fullName evidence="7">Lysine-specific demethylase 3A</fullName>
    </submittedName>
</protein>
<dbReference type="InterPro" id="IPR003347">
    <property type="entry name" value="JmjC_dom"/>
</dbReference>
<dbReference type="InterPro" id="IPR045109">
    <property type="entry name" value="LSDs-like"/>
</dbReference>
<organism evidence="7">
    <name type="scientific">Anthurium amnicola</name>
    <dbReference type="NCBI Taxonomy" id="1678845"/>
    <lineage>
        <taxon>Eukaryota</taxon>
        <taxon>Viridiplantae</taxon>
        <taxon>Streptophyta</taxon>
        <taxon>Embryophyta</taxon>
        <taxon>Tracheophyta</taxon>
        <taxon>Spermatophyta</taxon>
        <taxon>Magnoliopsida</taxon>
        <taxon>Liliopsida</taxon>
        <taxon>Araceae</taxon>
        <taxon>Pothoideae</taxon>
        <taxon>Potheae</taxon>
        <taxon>Anthurium</taxon>
    </lineage>
</organism>
<proteinExistence type="inferred from homology"/>
<comment type="subcellular location">
    <subcellularLocation>
        <location evidence="1">Nucleus</location>
    </subcellularLocation>
</comment>